<feature type="transmembrane region" description="Helical" evidence="1">
    <location>
        <begin position="245"/>
        <end position="265"/>
    </location>
</feature>
<feature type="transmembrane region" description="Helical" evidence="1">
    <location>
        <begin position="81"/>
        <end position="97"/>
    </location>
</feature>
<dbReference type="VEuPathDB" id="MicrosporidiaDB:A0H76_1784"/>
<keyword evidence="1" id="KW-0812">Transmembrane</keyword>
<sequence length="439" mass="51508">MEITSNPVVYKIILGISGLYMLALNRYFSKYYYKSNYYKLDITIKENKYKKTILLSLIMFIPIIMHKLASLTKDTLENQNSSYFLVLCFEFLFMLTFTDKPFKISKKTSFLSVIGILEIVKSFMFIKNDESFIPLFNIFITTSICILLIVNCILNLAQYGNRNIEQTRFNENFRYINRNIIPLNYDTSLIEQVETTSNLSEVDLDTKRFFSIEKYFKKCFYIWEIVLDNVFLTTRYNNKEHLLDFPVRLAISPGVFMILALQTLQVENLNFHYYLIVLGYAISLFNLLIYNTYVGALYLKAYNLALCCGFYFLYYVFIIDISEKLNNISFILGNIFISLNLFIPLIDSTYSNLVRSKQSMQYTSFLHLSILSNLLISIQSLFTGLIVDNYIYRISLIMNICLLVFPMIFGRFNSNQIPTNIFIPISALICLYYYFISIN</sequence>
<dbReference type="Proteomes" id="UP000192501">
    <property type="component" value="Unassembled WGS sequence"/>
</dbReference>
<keyword evidence="1" id="KW-1133">Transmembrane helix</keyword>
<feature type="transmembrane region" description="Helical" evidence="1">
    <location>
        <begin position="421"/>
        <end position="438"/>
    </location>
</feature>
<reference evidence="2 3" key="1">
    <citation type="journal article" date="2017" name="Environ. Microbiol.">
        <title>Decay of the glycolytic pathway and adaptation to intranuclear parasitism within Enterocytozoonidae microsporidia.</title>
        <authorList>
            <person name="Wiredu Boakye D."/>
            <person name="Jaroenlak P."/>
            <person name="Prachumwat A."/>
            <person name="Williams T.A."/>
            <person name="Bateman K.S."/>
            <person name="Itsathitphaisarn O."/>
            <person name="Sritunyalucksana K."/>
            <person name="Paszkiewicz K.H."/>
            <person name="Moore K.A."/>
            <person name="Stentiford G.D."/>
            <person name="Williams B.A."/>
        </authorList>
    </citation>
    <scope>NUCLEOTIDE SEQUENCE [LARGE SCALE GENOMIC DNA]</scope>
    <source>
        <strain evidence="3">canceri</strain>
    </source>
</reference>
<dbReference type="AlphaFoldDB" id="A0A1X0QGK6"/>
<evidence type="ECO:0000256" key="1">
    <source>
        <dbReference type="SAM" id="Phobius"/>
    </source>
</evidence>
<dbReference type="VEuPathDB" id="MicrosporidiaDB:HERIO_2008"/>
<gene>
    <name evidence="2" type="ORF">A0H76_1784</name>
</gene>
<feature type="transmembrane region" description="Helical" evidence="1">
    <location>
        <begin position="364"/>
        <end position="384"/>
    </location>
</feature>
<feature type="transmembrane region" description="Helical" evidence="1">
    <location>
        <begin position="325"/>
        <end position="343"/>
    </location>
</feature>
<name>A0A1X0QGK6_9MICR</name>
<dbReference type="VEuPathDB" id="MicrosporidiaDB:HERIO_2009"/>
<feature type="transmembrane region" description="Helical" evidence="1">
    <location>
        <begin position="271"/>
        <end position="289"/>
    </location>
</feature>
<feature type="transmembrane region" description="Helical" evidence="1">
    <location>
        <begin position="49"/>
        <end position="69"/>
    </location>
</feature>
<feature type="transmembrane region" description="Helical" evidence="1">
    <location>
        <begin position="12"/>
        <end position="28"/>
    </location>
</feature>
<keyword evidence="1" id="KW-0472">Membrane</keyword>
<feature type="transmembrane region" description="Helical" evidence="1">
    <location>
        <begin position="132"/>
        <end position="154"/>
    </location>
</feature>
<comment type="caution">
    <text evidence="2">The sequence shown here is derived from an EMBL/GenBank/DDBJ whole genome shotgun (WGS) entry which is preliminary data.</text>
</comment>
<proteinExistence type="predicted"/>
<organism evidence="2 3">
    <name type="scientific">Hepatospora eriocheir</name>
    <dbReference type="NCBI Taxonomy" id="1081669"/>
    <lineage>
        <taxon>Eukaryota</taxon>
        <taxon>Fungi</taxon>
        <taxon>Fungi incertae sedis</taxon>
        <taxon>Microsporidia</taxon>
        <taxon>Hepatosporidae</taxon>
        <taxon>Hepatospora</taxon>
    </lineage>
</organism>
<feature type="transmembrane region" description="Helical" evidence="1">
    <location>
        <begin position="301"/>
        <end position="319"/>
    </location>
</feature>
<feature type="transmembrane region" description="Helical" evidence="1">
    <location>
        <begin position="390"/>
        <end position="409"/>
    </location>
</feature>
<dbReference type="EMBL" id="LTAI01000400">
    <property type="protein sequence ID" value="ORD98883.1"/>
    <property type="molecule type" value="Genomic_DNA"/>
</dbReference>
<accession>A0A1X0QGK6</accession>
<evidence type="ECO:0000313" key="2">
    <source>
        <dbReference type="EMBL" id="ORD98883.1"/>
    </source>
</evidence>
<protein>
    <submittedName>
        <fullName evidence="2">Uncharacterized protein</fullName>
    </submittedName>
</protein>
<evidence type="ECO:0000313" key="3">
    <source>
        <dbReference type="Proteomes" id="UP000192501"/>
    </source>
</evidence>